<evidence type="ECO:0000313" key="3">
    <source>
        <dbReference type="EMBL" id="QHC34133.1"/>
    </source>
</evidence>
<organism evidence="3 4">
    <name type="scientific">Komagataeibacter xylinus</name>
    <name type="common">Gluconacetobacter xylinus</name>
    <dbReference type="NCBI Taxonomy" id="28448"/>
    <lineage>
        <taxon>Bacteria</taxon>
        <taxon>Pseudomonadati</taxon>
        <taxon>Pseudomonadota</taxon>
        <taxon>Alphaproteobacteria</taxon>
        <taxon>Acetobacterales</taxon>
        <taxon>Acetobacteraceae</taxon>
        <taxon>Komagataeibacter</taxon>
    </lineage>
</organism>
<reference evidence="3 4" key="1">
    <citation type="journal article" date="2020" name="Carbohydr. Polym.">
        <title>Characterization and optimization of production of bacterial cellulose from strain CGMCC 17276 based on whole-genome analysis.</title>
        <authorList>
            <person name="Lu T."/>
            <person name="Gao H."/>
            <person name="Liao B."/>
            <person name="Wu J."/>
            <person name="Zhang W."/>
            <person name="Huang J."/>
            <person name="Liu M."/>
            <person name="Huang J."/>
            <person name="Chang Z."/>
            <person name="Jin M."/>
            <person name="Yi Z."/>
            <person name="Jiang D."/>
        </authorList>
    </citation>
    <scope>NUCLEOTIDE SEQUENCE [LARGE SCALE GENOMIC DNA]</scope>
    <source>
        <strain evidence="3 4">CGMCC 17276</strain>
    </source>
</reference>
<accession>A0A857FIZ7</accession>
<dbReference type="Proteomes" id="UP000464674">
    <property type="component" value="Chromosome"/>
</dbReference>
<gene>
    <name evidence="3" type="ORF">FMA36_00140</name>
</gene>
<evidence type="ECO:0000259" key="2">
    <source>
        <dbReference type="Pfam" id="PF01479"/>
    </source>
</evidence>
<dbReference type="RefSeq" id="WP_159259993.1">
    <property type="nucleotide sequence ID" value="NZ_CP041348.1"/>
</dbReference>
<dbReference type="InterPro" id="IPR002942">
    <property type="entry name" value="S4_RNA-bd"/>
</dbReference>
<name>A0A857FIZ7_KOMXY</name>
<dbReference type="AlphaFoldDB" id="A0A857FIZ7"/>
<feature type="domain" description="RNA-binding S4" evidence="2">
    <location>
        <begin position="8"/>
        <end position="43"/>
    </location>
</feature>
<evidence type="ECO:0000256" key="1">
    <source>
        <dbReference type="PROSITE-ProRule" id="PRU00182"/>
    </source>
</evidence>
<proteinExistence type="predicted"/>
<dbReference type="Pfam" id="PF01479">
    <property type="entry name" value="S4"/>
    <property type="match status" value="1"/>
</dbReference>
<keyword evidence="1" id="KW-0694">RNA-binding</keyword>
<sequence>MTLFPLSSALCRLGLAGSPQEAQALIRLELVRIDGDRATASASVGYGVTISLRNGPSAVVSRQAMGVR</sequence>
<evidence type="ECO:0000313" key="4">
    <source>
        <dbReference type="Proteomes" id="UP000464674"/>
    </source>
</evidence>
<dbReference type="CDD" id="cd00165">
    <property type="entry name" value="S4"/>
    <property type="match status" value="1"/>
</dbReference>
<dbReference type="SUPFAM" id="SSF55174">
    <property type="entry name" value="Alpha-L RNA-binding motif"/>
    <property type="match status" value="1"/>
</dbReference>
<dbReference type="PROSITE" id="PS50889">
    <property type="entry name" value="S4"/>
    <property type="match status" value="1"/>
</dbReference>
<dbReference type="GO" id="GO:0003723">
    <property type="term" value="F:RNA binding"/>
    <property type="evidence" value="ECO:0007669"/>
    <property type="project" value="UniProtKB-KW"/>
</dbReference>
<protein>
    <recommendedName>
        <fullName evidence="2">RNA-binding S4 domain-containing protein</fullName>
    </recommendedName>
</protein>
<dbReference type="EMBL" id="CP041348">
    <property type="protein sequence ID" value="QHC34133.1"/>
    <property type="molecule type" value="Genomic_DNA"/>
</dbReference>